<dbReference type="Proteomes" id="UP000435036">
    <property type="component" value="Unassembled WGS sequence"/>
</dbReference>
<dbReference type="GO" id="GO:0008235">
    <property type="term" value="F:metalloexopeptidase activity"/>
    <property type="evidence" value="ECO:0007669"/>
    <property type="project" value="InterPro"/>
</dbReference>
<comment type="caution">
    <text evidence="3">The sequence shown here is derived from an EMBL/GenBank/DDBJ whole genome shotgun (WGS) entry which is preliminary data.</text>
</comment>
<dbReference type="Gene3D" id="3.40.630.10">
    <property type="entry name" value="Zn peptidases"/>
    <property type="match status" value="1"/>
</dbReference>
<dbReference type="OrthoDB" id="9764939at2"/>
<reference evidence="3 4" key="1">
    <citation type="submission" date="2019-12" db="EMBL/GenBank/DDBJ databases">
        <authorList>
            <person name="Dong K."/>
        </authorList>
    </citation>
    <scope>NUCLEOTIDE SEQUENCE [LARGE SCALE GENOMIC DNA]</scope>
    <source>
        <strain evidence="3 4">JCM 31225</strain>
    </source>
</reference>
<dbReference type="RefSeq" id="WP_160369024.1">
    <property type="nucleotide sequence ID" value="NZ_WSQA01000006.1"/>
</dbReference>
<keyword evidence="4" id="KW-1185">Reference proteome</keyword>
<evidence type="ECO:0000313" key="4">
    <source>
        <dbReference type="Proteomes" id="UP000435036"/>
    </source>
</evidence>
<evidence type="ECO:0000256" key="1">
    <source>
        <dbReference type="SAM" id="SignalP"/>
    </source>
</evidence>
<dbReference type="AlphaFoldDB" id="A0A6N8KXV6"/>
<dbReference type="SUPFAM" id="SSF53187">
    <property type="entry name" value="Zn-dependent exopeptidases"/>
    <property type="match status" value="1"/>
</dbReference>
<feature type="chain" id="PRO_5026654199" evidence="1">
    <location>
        <begin position="22"/>
        <end position="424"/>
    </location>
</feature>
<evidence type="ECO:0000313" key="3">
    <source>
        <dbReference type="EMBL" id="MVZ62285.1"/>
    </source>
</evidence>
<feature type="domain" description="Peptidase M28" evidence="2">
    <location>
        <begin position="227"/>
        <end position="414"/>
    </location>
</feature>
<feature type="signal peptide" evidence="1">
    <location>
        <begin position="1"/>
        <end position="21"/>
    </location>
</feature>
<protein>
    <submittedName>
        <fullName evidence="3">M28 family peptidase</fullName>
    </submittedName>
</protein>
<gene>
    <name evidence="3" type="ORF">GQF63_09655</name>
</gene>
<organism evidence="3 4">
    <name type="scientific">Sphingobacterium humi</name>
    <dbReference type="NCBI Taxonomy" id="1796905"/>
    <lineage>
        <taxon>Bacteria</taxon>
        <taxon>Pseudomonadati</taxon>
        <taxon>Bacteroidota</taxon>
        <taxon>Sphingobacteriia</taxon>
        <taxon>Sphingobacteriales</taxon>
        <taxon>Sphingobacteriaceae</taxon>
        <taxon>Sphingobacterium</taxon>
    </lineage>
</organism>
<dbReference type="EMBL" id="WSQA01000006">
    <property type="protein sequence ID" value="MVZ62285.1"/>
    <property type="molecule type" value="Genomic_DNA"/>
</dbReference>
<dbReference type="InterPro" id="IPR007484">
    <property type="entry name" value="Peptidase_M28"/>
</dbReference>
<sequence>MNTKFNLLLFLSLALSQFVHAQEEYGRKLVKTLASDKFAGRGYVFQGDKKAAAFIAKEMKKSGLSPLGDSFMQPFNLPANVFPKAASVALNGSDLKIGANALIDAASPSVNGAFEVLPVNSNLNNLQNLKGLVLDKRFQGKAILLDEEAQLAHMKPEEWRRVVMTLMQEGQHAVLLVKTKAKFTWRAGTSQAKKPAVYIKDVNFDQPKNEIVLDITAYFQPQYSTQNVCGFLKGTGNSDSTIVITAHYDHLGAIGKKVVFNGANDNASGTALMLYLAQYYGKNKPKYNMIFLAFSGEESGLLGSKYYVANPRNELSKVKFLLNLDMAGTGDDGIQVVNGTIFTKAFDTMKAINAEKGYLPDVKVRGPMNRSDHAPFYEKGVPSFFIYTLGGIAAYHDICDRYETLPFTKFNGYANLLTDFIATF</sequence>
<name>A0A6N8KXV6_9SPHI</name>
<dbReference type="InterPro" id="IPR045175">
    <property type="entry name" value="M28_fam"/>
</dbReference>
<proteinExistence type="predicted"/>
<dbReference type="Gene3D" id="3.50.30.30">
    <property type="match status" value="1"/>
</dbReference>
<keyword evidence="1" id="KW-0732">Signal</keyword>
<dbReference type="PANTHER" id="PTHR12147">
    <property type="entry name" value="METALLOPEPTIDASE M28 FAMILY MEMBER"/>
    <property type="match status" value="1"/>
</dbReference>
<evidence type="ECO:0000259" key="2">
    <source>
        <dbReference type="Pfam" id="PF04389"/>
    </source>
</evidence>
<accession>A0A6N8KXV6</accession>
<dbReference type="Pfam" id="PF04389">
    <property type="entry name" value="Peptidase_M28"/>
    <property type="match status" value="1"/>
</dbReference>
<dbReference type="GO" id="GO:0006508">
    <property type="term" value="P:proteolysis"/>
    <property type="evidence" value="ECO:0007669"/>
    <property type="project" value="InterPro"/>
</dbReference>
<dbReference type="PANTHER" id="PTHR12147:SF26">
    <property type="entry name" value="PEPTIDASE M28 DOMAIN-CONTAINING PROTEIN"/>
    <property type="match status" value="1"/>
</dbReference>